<gene>
    <name evidence="2" type="ORF">C7B43_15795</name>
</gene>
<dbReference type="AlphaFoldDB" id="A0A2T2WUM8"/>
<feature type="region of interest" description="Disordered" evidence="1">
    <location>
        <begin position="44"/>
        <end position="71"/>
    </location>
</feature>
<organism evidence="2 3">
    <name type="scientific">Sulfobacillus benefaciens</name>
    <dbReference type="NCBI Taxonomy" id="453960"/>
    <lineage>
        <taxon>Bacteria</taxon>
        <taxon>Bacillati</taxon>
        <taxon>Bacillota</taxon>
        <taxon>Clostridia</taxon>
        <taxon>Eubacteriales</taxon>
        <taxon>Clostridiales Family XVII. Incertae Sedis</taxon>
        <taxon>Sulfobacillus</taxon>
    </lineage>
</organism>
<evidence type="ECO:0000313" key="3">
    <source>
        <dbReference type="Proteomes" id="UP000242699"/>
    </source>
</evidence>
<evidence type="ECO:0000256" key="1">
    <source>
        <dbReference type="SAM" id="MobiDB-lite"/>
    </source>
</evidence>
<name>A0A2T2WUM8_9FIRM</name>
<sequence length="71" mass="7806">MSSPSFLKTRREENNGGSLSALRIQAKSERYPFPPLSSRHKVAGFANDGSVSPMLPTADELEADQSLRSRK</sequence>
<protein>
    <submittedName>
        <fullName evidence="2">Uncharacterized protein</fullName>
    </submittedName>
</protein>
<comment type="caution">
    <text evidence="2">The sequence shown here is derived from an EMBL/GenBank/DDBJ whole genome shotgun (WGS) entry which is preliminary data.</text>
</comment>
<reference evidence="2 3" key="1">
    <citation type="journal article" date="2014" name="BMC Genomics">
        <title>Comparison of environmental and isolate Sulfobacillus genomes reveals diverse carbon, sulfur, nitrogen, and hydrogen metabolisms.</title>
        <authorList>
            <person name="Justice N.B."/>
            <person name="Norman A."/>
            <person name="Brown C.T."/>
            <person name="Singh A."/>
            <person name="Thomas B.C."/>
            <person name="Banfield J.F."/>
        </authorList>
    </citation>
    <scope>NUCLEOTIDE SEQUENCE [LARGE SCALE GENOMIC DNA]</scope>
    <source>
        <strain evidence="2">AMDSBA1</strain>
    </source>
</reference>
<dbReference type="Proteomes" id="UP000242699">
    <property type="component" value="Unassembled WGS sequence"/>
</dbReference>
<evidence type="ECO:0000313" key="2">
    <source>
        <dbReference type="EMBL" id="PSR25935.1"/>
    </source>
</evidence>
<accession>A0A2T2WUM8</accession>
<dbReference type="EMBL" id="PXYT01000047">
    <property type="protein sequence ID" value="PSR25935.1"/>
    <property type="molecule type" value="Genomic_DNA"/>
</dbReference>
<feature type="region of interest" description="Disordered" evidence="1">
    <location>
        <begin position="1"/>
        <end position="23"/>
    </location>
</feature>
<proteinExistence type="predicted"/>